<evidence type="ECO:0000256" key="1">
    <source>
        <dbReference type="SAM" id="Phobius"/>
    </source>
</evidence>
<keyword evidence="1" id="KW-0812">Transmembrane</keyword>
<name>A0ABM7QHS5_9GAMM</name>
<keyword evidence="3" id="KW-1185">Reference proteome</keyword>
<accession>A0ABM7QHS5</accession>
<dbReference type="InterPro" id="IPR031876">
    <property type="entry name" value="DUF4760"/>
</dbReference>
<dbReference type="Proteomes" id="UP000680514">
    <property type="component" value="Chromosome"/>
</dbReference>
<dbReference type="EMBL" id="AP024546">
    <property type="protein sequence ID" value="BCT97229.1"/>
    <property type="molecule type" value="Genomic_DNA"/>
</dbReference>
<gene>
    <name evidence="2" type="ORF">LYSHEL_31000</name>
</gene>
<dbReference type="Pfam" id="PF15956">
    <property type="entry name" value="DUF4760"/>
    <property type="match status" value="1"/>
</dbReference>
<organism evidence="2 3">
    <name type="scientific">Lysobacter helvus</name>
    <dbReference type="NCBI Taxonomy" id="2675059"/>
    <lineage>
        <taxon>Bacteria</taxon>
        <taxon>Pseudomonadati</taxon>
        <taxon>Pseudomonadota</taxon>
        <taxon>Gammaproteobacteria</taxon>
        <taxon>Lysobacterales</taxon>
        <taxon>Lysobacteraceae</taxon>
        <taxon>Lysobacter</taxon>
    </lineage>
</organism>
<proteinExistence type="predicted"/>
<evidence type="ECO:0008006" key="4">
    <source>
        <dbReference type="Google" id="ProtNLM"/>
    </source>
</evidence>
<evidence type="ECO:0000313" key="3">
    <source>
        <dbReference type="Proteomes" id="UP000680514"/>
    </source>
</evidence>
<dbReference type="RefSeq" id="WP_213434966.1">
    <property type="nucleotide sequence ID" value="NZ_AP024546.1"/>
</dbReference>
<feature type="transmembrane region" description="Helical" evidence="1">
    <location>
        <begin position="6"/>
        <end position="27"/>
    </location>
</feature>
<keyword evidence="1" id="KW-1133">Transmembrane helix</keyword>
<reference evidence="2 3" key="1">
    <citation type="submission" date="2021-03" db="EMBL/GenBank/DDBJ databases">
        <title>Complete Genome Sequences of Two Lysobacter Strains Isolated from Sea Water (Lysobacter caseinilyticus) and Soil (Lysobacter helvus) in South Korea.</title>
        <authorList>
            <person name="Watanabe Y."/>
            <person name="Arakawa K."/>
        </authorList>
    </citation>
    <scope>NUCLEOTIDE SEQUENCE [LARGE SCALE GENOMIC DNA]</scope>
    <source>
        <strain evidence="2 3">D10</strain>
    </source>
</reference>
<evidence type="ECO:0000313" key="2">
    <source>
        <dbReference type="EMBL" id="BCT97229.1"/>
    </source>
</evidence>
<sequence length="171" mass="19429">MDLAALSQLAQVLGGVAVVVALVFGIVQIRQFRRQRLDAAALELMRSLQDREFTHAFRLIYALPDDIPANELRALGVDHEEAALALGTRFETMGLLVYRDSVPLEVLEELIGGAIVILWRKLRPWVEAGRIEGGHPLLFEWFQWLAERLEARGRPTQAPAFLKHRDWTPKR</sequence>
<keyword evidence="1" id="KW-0472">Membrane</keyword>
<protein>
    <recommendedName>
        <fullName evidence="4">DUF4760 domain-containing protein</fullName>
    </recommendedName>
</protein>